<feature type="transmembrane region" description="Helical" evidence="1">
    <location>
        <begin position="12"/>
        <end position="30"/>
    </location>
</feature>
<evidence type="ECO:0000313" key="3">
    <source>
        <dbReference type="WBParaSite" id="ALUE_0000150501-mRNA-1"/>
    </source>
</evidence>
<protein>
    <submittedName>
        <fullName evidence="3">Ovule protein</fullName>
    </submittedName>
</protein>
<proteinExistence type="predicted"/>
<reference evidence="3" key="1">
    <citation type="submission" date="2017-02" db="UniProtKB">
        <authorList>
            <consortium name="WormBaseParasite"/>
        </authorList>
    </citation>
    <scope>IDENTIFICATION</scope>
</reference>
<evidence type="ECO:0000313" key="2">
    <source>
        <dbReference type="Proteomes" id="UP000036681"/>
    </source>
</evidence>
<keyword evidence="1" id="KW-1133">Transmembrane helix</keyword>
<sequence>CDKINREIVYRFTCIRVSSFICLFLPLIYFSSNICYPKQDDQIRLIYLHRKSKQCTNSINRMQ</sequence>
<keyword evidence="1" id="KW-0472">Membrane</keyword>
<evidence type="ECO:0000256" key="1">
    <source>
        <dbReference type="SAM" id="Phobius"/>
    </source>
</evidence>
<organism evidence="2 3">
    <name type="scientific">Ascaris lumbricoides</name>
    <name type="common">Giant roundworm</name>
    <dbReference type="NCBI Taxonomy" id="6252"/>
    <lineage>
        <taxon>Eukaryota</taxon>
        <taxon>Metazoa</taxon>
        <taxon>Ecdysozoa</taxon>
        <taxon>Nematoda</taxon>
        <taxon>Chromadorea</taxon>
        <taxon>Rhabditida</taxon>
        <taxon>Spirurina</taxon>
        <taxon>Ascaridomorpha</taxon>
        <taxon>Ascaridoidea</taxon>
        <taxon>Ascarididae</taxon>
        <taxon>Ascaris</taxon>
    </lineage>
</organism>
<dbReference type="WBParaSite" id="ALUE_0000150501-mRNA-1">
    <property type="protein sequence ID" value="ALUE_0000150501-mRNA-1"/>
    <property type="gene ID" value="ALUE_0000150501"/>
</dbReference>
<dbReference type="AlphaFoldDB" id="A0A0M3HJ10"/>
<keyword evidence="1" id="KW-0812">Transmembrane</keyword>
<name>A0A0M3HJ10_ASCLU</name>
<accession>A0A0M3HJ10</accession>
<dbReference type="Proteomes" id="UP000036681">
    <property type="component" value="Unplaced"/>
</dbReference>
<keyword evidence="2" id="KW-1185">Reference proteome</keyword>